<feature type="domain" description="Type II secretion system protein GspF" evidence="9">
    <location>
        <begin position="272"/>
        <end position="394"/>
    </location>
</feature>
<evidence type="ECO:0000256" key="6">
    <source>
        <dbReference type="ARBA" id="ARBA00022989"/>
    </source>
</evidence>
<keyword evidence="4" id="KW-0997">Cell inner membrane</keyword>
<comment type="caution">
    <text evidence="10">The sequence shown here is derived from an EMBL/GenBank/DDBJ whole genome shotgun (WGS) entry which is preliminary data.</text>
</comment>
<feature type="transmembrane region" description="Helical" evidence="8">
    <location>
        <begin position="171"/>
        <end position="191"/>
    </location>
</feature>
<dbReference type="InterPro" id="IPR018076">
    <property type="entry name" value="T2SS_GspF_dom"/>
</dbReference>
<proteinExistence type="inferred from homology"/>
<name>A0A1G2KLA7_9BACT</name>
<organism evidence="10 11">
    <name type="scientific">Candidatus Sungbacteria bacterium RIFCSPHIGHO2_02_FULL_47_11</name>
    <dbReference type="NCBI Taxonomy" id="1802270"/>
    <lineage>
        <taxon>Bacteria</taxon>
        <taxon>Candidatus Sungiibacteriota</taxon>
    </lineage>
</organism>
<keyword evidence="6 8" id="KW-1133">Transmembrane helix</keyword>
<dbReference type="Pfam" id="PF00482">
    <property type="entry name" value="T2SSF"/>
    <property type="match status" value="2"/>
</dbReference>
<dbReference type="PANTHER" id="PTHR30012:SF4">
    <property type="entry name" value="MSHA BIOGENESIS PROTEIN MSHG"/>
    <property type="match status" value="1"/>
</dbReference>
<dbReference type="Proteomes" id="UP000179023">
    <property type="component" value="Unassembled WGS sequence"/>
</dbReference>
<evidence type="ECO:0000256" key="8">
    <source>
        <dbReference type="SAM" id="Phobius"/>
    </source>
</evidence>
<feature type="domain" description="Type II secretion system protein GspF" evidence="9">
    <location>
        <begin position="69"/>
        <end position="192"/>
    </location>
</feature>
<dbReference type="InterPro" id="IPR042094">
    <property type="entry name" value="T2SS_GspF_sf"/>
</dbReference>
<comment type="similarity">
    <text evidence="2">Belongs to the GSP F family.</text>
</comment>
<protein>
    <recommendedName>
        <fullName evidence="9">Type II secretion system protein GspF domain-containing protein</fullName>
    </recommendedName>
</protein>
<evidence type="ECO:0000256" key="3">
    <source>
        <dbReference type="ARBA" id="ARBA00022475"/>
    </source>
</evidence>
<feature type="transmembrane region" description="Helical" evidence="8">
    <location>
        <begin position="375"/>
        <end position="396"/>
    </location>
</feature>
<evidence type="ECO:0000256" key="4">
    <source>
        <dbReference type="ARBA" id="ARBA00022519"/>
    </source>
</evidence>
<dbReference type="InterPro" id="IPR003004">
    <property type="entry name" value="GspF/PilC"/>
</dbReference>
<sequence>MTTYYYKARDQQAKSLEGTMVADSQNAVAVKLKQMGYIPVAIEVTGGDSGLNQVVFSFRPISFSDLNLFTRQLYTLQRAGLPILASLNALSAQAVNQAFKDIIEKMRRDIEGGATLSLSMEKHPSVFNALYTNMIRTGEVSGRMVEILERLTTLGEHEEKIRRRMQSALRYPLIVVTAIVIAFCVLITVVLPKYAQLYSQFNTVLPLPTRILLGIHTVVSQFWWLMLLAAAGLIVFLRNLLKTERGTWLWDSLRLKLPVLGPLFLKLHLSRFCRVTGLMMKSGVPILQILDLAEKSAGNAPVAKAVNSIKLSVNEGKGMLEPMKASRLFPPVVIQMVAVGEDTGKVDELLVHVADYYDSDIDYTLANLVTLIEPILIVVLGTAILFMALGIFLPMWNLMDVFKK</sequence>
<evidence type="ECO:0000256" key="5">
    <source>
        <dbReference type="ARBA" id="ARBA00022692"/>
    </source>
</evidence>
<dbReference type="PRINTS" id="PR00812">
    <property type="entry name" value="BCTERIALGSPF"/>
</dbReference>
<keyword evidence="3" id="KW-1003">Cell membrane</keyword>
<dbReference type="GO" id="GO:0015628">
    <property type="term" value="P:protein secretion by the type II secretion system"/>
    <property type="evidence" value="ECO:0007669"/>
    <property type="project" value="TreeGrafter"/>
</dbReference>
<evidence type="ECO:0000256" key="1">
    <source>
        <dbReference type="ARBA" id="ARBA00004429"/>
    </source>
</evidence>
<evidence type="ECO:0000259" key="9">
    <source>
        <dbReference type="Pfam" id="PF00482"/>
    </source>
</evidence>
<gene>
    <name evidence="10" type="ORF">A3C07_04165</name>
</gene>
<keyword evidence="7 8" id="KW-0472">Membrane</keyword>
<dbReference type="FunFam" id="1.20.81.30:FF:000001">
    <property type="entry name" value="Type II secretion system protein F"/>
    <property type="match status" value="2"/>
</dbReference>
<feature type="transmembrane region" description="Helical" evidence="8">
    <location>
        <begin position="211"/>
        <end position="237"/>
    </location>
</feature>
<dbReference type="PANTHER" id="PTHR30012">
    <property type="entry name" value="GENERAL SECRETION PATHWAY PROTEIN"/>
    <property type="match status" value="1"/>
</dbReference>
<dbReference type="STRING" id="1802270.A3C07_04165"/>
<accession>A0A1G2KLA7</accession>
<evidence type="ECO:0000256" key="2">
    <source>
        <dbReference type="ARBA" id="ARBA00005745"/>
    </source>
</evidence>
<evidence type="ECO:0000256" key="7">
    <source>
        <dbReference type="ARBA" id="ARBA00023136"/>
    </source>
</evidence>
<comment type="subcellular location">
    <subcellularLocation>
        <location evidence="1">Cell inner membrane</location>
        <topology evidence="1">Multi-pass membrane protein</topology>
    </subcellularLocation>
</comment>
<dbReference type="AlphaFoldDB" id="A0A1G2KLA7"/>
<dbReference type="GO" id="GO:0005886">
    <property type="term" value="C:plasma membrane"/>
    <property type="evidence" value="ECO:0007669"/>
    <property type="project" value="UniProtKB-SubCell"/>
</dbReference>
<reference evidence="10 11" key="1">
    <citation type="journal article" date="2016" name="Nat. Commun.">
        <title>Thousands of microbial genomes shed light on interconnected biogeochemical processes in an aquifer system.</title>
        <authorList>
            <person name="Anantharaman K."/>
            <person name="Brown C.T."/>
            <person name="Hug L.A."/>
            <person name="Sharon I."/>
            <person name="Castelle C.J."/>
            <person name="Probst A.J."/>
            <person name="Thomas B.C."/>
            <person name="Singh A."/>
            <person name="Wilkins M.J."/>
            <person name="Karaoz U."/>
            <person name="Brodie E.L."/>
            <person name="Williams K.H."/>
            <person name="Hubbard S.S."/>
            <person name="Banfield J.F."/>
        </authorList>
    </citation>
    <scope>NUCLEOTIDE SEQUENCE [LARGE SCALE GENOMIC DNA]</scope>
</reference>
<evidence type="ECO:0000313" key="10">
    <source>
        <dbReference type="EMBL" id="OHA00044.1"/>
    </source>
</evidence>
<dbReference type="Gene3D" id="1.20.81.30">
    <property type="entry name" value="Type II secretion system (T2SS), domain F"/>
    <property type="match status" value="2"/>
</dbReference>
<dbReference type="EMBL" id="MHQI01000029">
    <property type="protein sequence ID" value="OHA00044.1"/>
    <property type="molecule type" value="Genomic_DNA"/>
</dbReference>
<evidence type="ECO:0000313" key="11">
    <source>
        <dbReference type="Proteomes" id="UP000179023"/>
    </source>
</evidence>
<keyword evidence="5 8" id="KW-0812">Transmembrane</keyword>